<proteinExistence type="predicted"/>
<dbReference type="SUPFAM" id="SSF89360">
    <property type="entry name" value="HesB-like domain"/>
    <property type="match status" value="1"/>
</dbReference>
<evidence type="ECO:0000313" key="2">
    <source>
        <dbReference type="Proteomes" id="UP000252167"/>
    </source>
</evidence>
<dbReference type="Proteomes" id="UP000252167">
    <property type="component" value="Unassembled WGS sequence"/>
</dbReference>
<sequence>MLTLTDQADAIVTSLVTNQTEDNEAGLRIQPADETESQQTERFAVRVVDGPQPADQVIQGEGSPVFLDELVTDALDDKVLDANVDAEGTITFQVLAQR</sequence>
<comment type="caution">
    <text evidence="1">The sequence shown here is derived from an EMBL/GenBank/DDBJ whole genome shotgun (WGS) entry which is preliminary data.</text>
</comment>
<reference evidence="1 2" key="1">
    <citation type="submission" date="2018-01" db="EMBL/GenBank/DDBJ databases">
        <title>Glutamicibacter soli strain NHPC-3 Whole genome sequence and assembly.</title>
        <authorList>
            <person name="Choudhury P."/>
            <person name="Gupta D."/>
            <person name="Sengupta K."/>
            <person name="Jawed A."/>
            <person name="Sultana N."/>
            <person name="Saha P."/>
        </authorList>
    </citation>
    <scope>NUCLEOTIDE SEQUENCE [LARGE SCALE GENOMIC DNA]</scope>
    <source>
        <strain evidence="1 2">NHPC-3</strain>
    </source>
</reference>
<organism evidence="1 2">
    <name type="scientific">Glutamicibacter soli</name>
    <dbReference type="NCBI Taxonomy" id="453836"/>
    <lineage>
        <taxon>Bacteria</taxon>
        <taxon>Bacillati</taxon>
        <taxon>Actinomycetota</taxon>
        <taxon>Actinomycetes</taxon>
        <taxon>Micrococcales</taxon>
        <taxon>Micrococcaceae</taxon>
        <taxon>Glutamicibacter</taxon>
    </lineage>
</organism>
<dbReference type="AlphaFoldDB" id="A0A365YNM0"/>
<protein>
    <submittedName>
        <fullName evidence="1">Fe-S cluster assembly protein HesB</fullName>
    </submittedName>
</protein>
<dbReference type="InterPro" id="IPR035903">
    <property type="entry name" value="HesB-like_dom_sf"/>
</dbReference>
<evidence type="ECO:0000313" key="1">
    <source>
        <dbReference type="EMBL" id="RBM04311.1"/>
    </source>
</evidence>
<keyword evidence="2" id="KW-1185">Reference proteome</keyword>
<dbReference type="EMBL" id="POAF01000001">
    <property type="protein sequence ID" value="RBM04311.1"/>
    <property type="molecule type" value="Genomic_DNA"/>
</dbReference>
<dbReference type="RefSeq" id="WP_113606505.1">
    <property type="nucleotide sequence ID" value="NZ_POAF01000001.1"/>
</dbReference>
<name>A0A365YNM0_9MICC</name>
<gene>
    <name evidence="1" type="ORF">C1H84_03285</name>
</gene>
<accession>A0A365YNM0</accession>